<evidence type="ECO:0000256" key="7">
    <source>
        <dbReference type="HAMAP-Rule" id="MF_01374"/>
    </source>
</evidence>
<dbReference type="InterPro" id="IPR001279">
    <property type="entry name" value="Metallo-B-lactamas"/>
</dbReference>
<dbReference type="Proteomes" id="UP000758856">
    <property type="component" value="Unassembled WGS sequence"/>
</dbReference>
<evidence type="ECO:0000256" key="1">
    <source>
        <dbReference type="ARBA" id="ARBA00001623"/>
    </source>
</evidence>
<dbReference type="EC" id="3.1.2.6" evidence="7"/>
<dbReference type="Pfam" id="PF00753">
    <property type="entry name" value="Lactamase_B"/>
    <property type="match status" value="1"/>
</dbReference>
<evidence type="ECO:0000313" key="10">
    <source>
        <dbReference type="Proteomes" id="UP000758856"/>
    </source>
</evidence>
<feature type="binding site" evidence="7">
    <location>
        <position position="133"/>
    </location>
    <ligand>
        <name>Zn(2+)</name>
        <dbReference type="ChEBI" id="CHEBI:29105"/>
        <label>1</label>
    </ligand>
</feature>
<dbReference type="InterPro" id="IPR036866">
    <property type="entry name" value="RibonucZ/Hydroxyglut_hydro"/>
</dbReference>
<comment type="catalytic activity">
    <reaction evidence="1 7">
        <text>an S-(2-hydroxyacyl)glutathione + H2O = a 2-hydroxy carboxylate + glutathione + H(+)</text>
        <dbReference type="Rhea" id="RHEA:21864"/>
        <dbReference type="ChEBI" id="CHEBI:15377"/>
        <dbReference type="ChEBI" id="CHEBI:15378"/>
        <dbReference type="ChEBI" id="CHEBI:57925"/>
        <dbReference type="ChEBI" id="CHEBI:58896"/>
        <dbReference type="ChEBI" id="CHEBI:71261"/>
        <dbReference type="EC" id="3.1.2.6"/>
    </reaction>
</comment>
<dbReference type="PIRSF" id="PIRSF005457">
    <property type="entry name" value="Glx"/>
    <property type="match status" value="1"/>
</dbReference>
<dbReference type="Pfam" id="PF16123">
    <property type="entry name" value="HAGH_C"/>
    <property type="match status" value="1"/>
</dbReference>
<comment type="cofactor">
    <cofactor evidence="7">
        <name>Zn(2+)</name>
        <dbReference type="ChEBI" id="CHEBI:29105"/>
    </cofactor>
    <text evidence="7">Binds 2 Zn(2+) ions per subunit.</text>
</comment>
<dbReference type="InterPro" id="IPR050110">
    <property type="entry name" value="Glyoxalase_II_hydrolase"/>
</dbReference>
<proteinExistence type="inferred from homology"/>
<dbReference type="NCBIfam" id="TIGR03413">
    <property type="entry name" value="GSH_gloB"/>
    <property type="match status" value="1"/>
</dbReference>
<accession>A0ABS2TB73</accession>
<reference evidence="9 10" key="1">
    <citation type="submission" date="2021-01" db="EMBL/GenBank/DDBJ databases">
        <title>Genomic Encyclopedia of Type Strains, Phase IV (KMG-IV): sequencing the most valuable type-strain genomes for metagenomic binning, comparative biology and taxonomic classification.</title>
        <authorList>
            <person name="Goeker M."/>
        </authorList>
    </citation>
    <scope>NUCLEOTIDE SEQUENCE [LARGE SCALE GENOMIC DNA]</scope>
    <source>
        <strain evidence="9 10">DSM 6130</strain>
    </source>
</reference>
<comment type="similarity">
    <text evidence="3 7">Belongs to the metallo-beta-lactamase superfamily. Glyoxalase II family.</text>
</comment>
<dbReference type="EMBL" id="JAFBCY010000005">
    <property type="protein sequence ID" value="MBM7853452.1"/>
    <property type="molecule type" value="Genomic_DNA"/>
</dbReference>
<dbReference type="PANTHER" id="PTHR43705">
    <property type="entry name" value="HYDROXYACYLGLUTATHIONE HYDROLASE"/>
    <property type="match status" value="1"/>
</dbReference>
<keyword evidence="4 7" id="KW-0479">Metal-binding</keyword>
<dbReference type="GO" id="GO:0004416">
    <property type="term" value="F:hydroxyacylglutathione hydrolase activity"/>
    <property type="evidence" value="ECO:0007669"/>
    <property type="project" value="UniProtKB-EC"/>
</dbReference>
<dbReference type="InterPro" id="IPR035680">
    <property type="entry name" value="Clx_II_MBL"/>
</dbReference>
<dbReference type="Gene3D" id="3.60.15.10">
    <property type="entry name" value="Ribonuclease Z/Hydroxyacylglutathione hydrolase-like"/>
    <property type="match status" value="1"/>
</dbReference>
<feature type="binding site" evidence="7">
    <location>
        <position position="61"/>
    </location>
    <ligand>
        <name>Zn(2+)</name>
        <dbReference type="ChEBI" id="CHEBI:29105"/>
        <label>2</label>
    </ligand>
</feature>
<dbReference type="InterPro" id="IPR017782">
    <property type="entry name" value="Hydroxyacylglutathione_Hdrlase"/>
</dbReference>
<feature type="binding site" evidence="7">
    <location>
        <position position="58"/>
    </location>
    <ligand>
        <name>Zn(2+)</name>
        <dbReference type="ChEBI" id="CHEBI:29105"/>
        <label>1</label>
    </ligand>
</feature>
<comment type="caution">
    <text evidence="9">The sequence shown here is derived from an EMBL/GenBank/DDBJ whole genome shotgun (WGS) entry which is preliminary data.</text>
</comment>
<sequence length="255" mass="27399">MPAEIVLIPCLSDNYAVLIRHGASETTVLVDAPEAGPILRTLQLKGWDLTHVLITHKHPDHIDGLPALKAKYHPRVYGPAAEADAIPGLDFGMGEGDVAEIGGFRFEAIETPGHTKGHIVFHEPNEGWLFAGDTLFVMGCGRLFEDTPKAMWRSLSKLAALPASTRVWCGHEYTLSNAKFCASILPEDQAIAERLAKIETDRAAGKPTVPTTIGAEKATNVFLRAGEAKVAAALGMDAGDSAAVFAELRERKNRG</sequence>
<evidence type="ECO:0000256" key="6">
    <source>
        <dbReference type="ARBA" id="ARBA00022833"/>
    </source>
</evidence>
<comment type="pathway">
    <text evidence="2 7">Secondary metabolite metabolism; methylglyoxal degradation; (R)-lactate from methylglyoxal: step 2/2.</text>
</comment>
<feature type="binding site" evidence="7">
    <location>
        <position position="60"/>
    </location>
    <ligand>
        <name>Zn(2+)</name>
        <dbReference type="ChEBI" id="CHEBI:29105"/>
        <label>2</label>
    </ligand>
</feature>
<comment type="function">
    <text evidence="7">Thiolesterase that catalyzes the hydrolysis of S-D-lactoyl-glutathione to form glutathione and D-lactic acid.</text>
</comment>
<feature type="binding site" evidence="7">
    <location>
        <position position="133"/>
    </location>
    <ligand>
        <name>Zn(2+)</name>
        <dbReference type="ChEBI" id="CHEBI:29105"/>
        <label>2</label>
    </ligand>
</feature>
<organism evidence="9 10">
    <name type="scientific">Methylopila capsulata</name>
    <dbReference type="NCBI Taxonomy" id="61654"/>
    <lineage>
        <taxon>Bacteria</taxon>
        <taxon>Pseudomonadati</taxon>
        <taxon>Pseudomonadota</taxon>
        <taxon>Alphaproteobacteria</taxon>
        <taxon>Hyphomicrobiales</taxon>
        <taxon>Methylopilaceae</taxon>
        <taxon>Methylopila</taxon>
    </lineage>
</organism>
<evidence type="ECO:0000256" key="2">
    <source>
        <dbReference type="ARBA" id="ARBA00004963"/>
    </source>
</evidence>
<evidence type="ECO:0000256" key="3">
    <source>
        <dbReference type="ARBA" id="ARBA00006759"/>
    </source>
</evidence>
<feature type="domain" description="Metallo-beta-lactamase" evidence="8">
    <location>
        <begin position="13"/>
        <end position="171"/>
    </location>
</feature>
<dbReference type="InterPro" id="IPR032282">
    <property type="entry name" value="HAGH_C"/>
</dbReference>
<evidence type="ECO:0000313" key="9">
    <source>
        <dbReference type="EMBL" id="MBM7853452.1"/>
    </source>
</evidence>
<protein>
    <recommendedName>
        <fullName evidence="7">Hydroxyacylglutathione hydrolase</fullName>
        <ecNumber evidence="7">3.1.2.6</ecNumber>
    </recommendedName>
    <alternativeName>
        <fullName evidence="7">Glyoxalase II</fullName>
        <shortName evidence="7">Glx II</shortName>
    </alternativeName>
</protein>
<dbReference type="SMART" id="SM00849">
    <property type="entry name" value="Lactamase_B"/>
    <property type="match status" value="1"/>
</dbReference>
<name>A0ABS2TB73_9HYPH</name>
<dbReference type="SUPFAM" id="SSF56281">
    <property type="entry name" value="Metallo-hydrolase/oxidoreductase"/>
    <property type="match status" value="1"/>
</dbReference>
<evidence type="ECO:0000259" key="8">
    <source>
        <dbReference type="SMART" id="SM00849"/>
    </source>
</evidence>
<feature type="binding site" evidence="7">
    <location>
        <position position="114"/>
    </location>
    <ligand>
        <name>Zn(2+)</name>
        <dbReference type="ChEBI" id="CHEBI:29105"/>
        <label>1</label>
    </ligand>
</feature>
<evidence type="ECO:0000256" key="5">
    <source>
        <dbReference type="ARBA" id="ARBA00022801"/>
    </source>
</evidence>
<feature type="binding site" evidence="7">
    <location>
        <position position="56"/>
    </location>
    <ligand>
        <name>Zn(2+)</name>
        <dbReference type="ChEBI" id="CHEBI:29105"/>
        <label>1</label>
    </ligand>
</feature>
<dbReference type="HAMAP" id="MF_01374">
    <property type="entry name" value="Glyoxalase_2"/>
    <property type="match status" value="1"/>
</dbReference>
<keyword evidence="6 7" id="KW-0862">Zinc</keyword>
<dbReference type="PANTHER" id="PTHR43705:SF1">
    <property type="entry name" value="HYDROXYACYLGLUTATHIONE HYDROLASE GLOB"/>
    <property type="match status" value="1"/>
</dbReference>
<evidence type="ECO:0000256" key="4">
    <source>
        <dbReference type="ARBA" id="ARBA00022723"/>
    </source>
</evidence>
<dbReference type="CDD" id="cd07723">
    <property type="entry name" value="hydroxyacylglutathione_hydrolase_MBL-fold"/>
    <property type="match status" value="1"/>
</dbReference>
<comment type="subunit">
    <text evidence="7">Monomer.</text>
</comment>
<keyword evidence="5 7" id="KW-0378">Hydrolase</keyword>
<keyword evidence="10" id="KW-1185">Reference proteome</keyword>
<gene>
    <name evidence="7" type="primary">gloB</name>
    <name evidence="9" type="ORF">JOD31_003713</name>
</gene>
<dbReference type="RefSeq" id="WP_204951905.1">
    <property type="nucleotide sequence ID" value="NZ_BSFF01000009.1"/>
</dbReference>
<feature type="binding site" evidence="7">
    <location>
        <position position="171"/>
    </location>
    <ligand>
        <name>Zn(2+)</name>
        <dbReference type="ChEBI" id="CHEBI:29105"/>
        <label>2</label>
    </ligand>
</feature>